<dbReference type="SUPFAM" id="SSF53474">
    <property type="entry name" value="alpha/beta-Hydrolases"/>
    <property type="match status" value="1"/>
</dbReference>
<dbReference type="EMBL" id="JACIDR010000007">
    <property type="protein sequence ID" value="MBB3974699.1"/>
    <property type="molecule type" value="Genomic_DNA"/>
</dbReference>
<evidence type="ECO:0008006" key="4">
    <source>
        <dbReference type="Google" id="ProtNLM"/>
    </source>
</evidence>
<dbReference type="Proteomes" id="UP000528964">
    <property type="component" value="Unassembled WGS sequence"/>
</dbReference>
<dbReference type="InterPro" id="IPR029058">
    <property type="entry name" value="AB_hydrolase_fold"/>
</dbReference>
<protein>
    <recommendedName>
        <fullName evidence="4">Alpha/beta hydrolase</fullName>
    </recommendedName>
</protein>
<feature type="compositionally biased region" description="Basic and acidic residues" evidence="1">
    <location>
        <begin position="1"/>
        <end position="11"/>
    </location>
</feature>
<feature type="region of interest" description="Disordered" evidence="1">
    <location>
        <begin position="338"/>
        <end position="367"/>
    </location>
</feature>
<gene>
    <name evidence="2" type="ORF">GGR24_003386</name>
</gene>
<comment type="caution">
    <text evidence="2">The sequence shown here is derived from an EMBL/GenBank/DDBJ whole genome shotgun (WGS) entry which is preliminary data.</text>
</comment>
<sequence>MQDDCVVRDRPPVPAARASTEARRSLSDAPRPTPASPGPGDLELPAVPDVVLEHRPGEDRRDLIVVCSPSRRFILYRYAFPGDALFVSDLKGFYYLAVARKLARELVRFIDRGGYERVLFLGTSKGGFGALLLTRLCARLRPDRTFRALAFSPQVRLHPLNADLYFPSYRRLRRVARTRFAMRAALRLHGDVSRVADASNVHATVVYATDNPTDLAEANRLGGRNLRKVPIAGTSHGSILYFTLQGRPESYVRGRIARIYARAKRRGQDHDQDLFASRPKDPEQFLREIMLAPSYLPTLEGLLQEALAAAPRPLSAGERMAASVRRLAQIAGGACRGFSRERQVRGHPAGGRPARAKNSSTGPIPKS</sequence>
<evidence type="ECO:0000313" key="2">
    <source>
        <dbReference type="EMBL" id="MBB3974699.1"/>
    </source>
</evidence>
<keyword evidence="3" id="KW-1185">Reference proteome</keyword>
<evidence type="ECO:0000256" key="1">
    <source>
        <dbReference type="SAM" id="MobiDB-lite"/>
    </source>
</evidence>
<dbReference type="RefSeq" id="WP_183396551.1">
    <property type="nucleotide sequence ID" value="NZ_JACIDR010000007.1"/>
</dbReference>
<name>A0A7W6D9B9_9HYPH</name>
<reference evidence="2 3" key="1">
    <citation type="submission" date="2020-08" db="EMBL/GenBank/DDBJ databases">
        <title>Genomic Encyclopedia of Type Strains, Phase IV (KMG-IV): sequencing the most valuable type-strain genomes for metagenomic binning, comparative biology and taxonomic classification.</title>
        <authorList>
            <person name="Goeker M."/>
        </authorList>
    </citation>
    <scope>NUCLEOTIDE SEQUENCE [LARGE SCALE GENOMIC DNA]</scope>
    <source>
        <strain evidence="2 3">DSM 25481</strain>
    </source>
</reference>
<proteinExistence type="predicted"/>
<dbReference type="AlphaFoldDB" id="A0A7W6D9B9"/>
<feature type="compositionally biased region" description="Polar residues" evidence="1">
    <location>
        <begin position="357"/>
        <end position="367"/>
    </location>
</feature>
<organism evidence="2 3">
    <name type="scientific">Hansschlegelia beijingensis</name>
    <dbReference type="NCBI Taxonomy" id="1133344"/>
    <lineage>
        <taxon>Bacteria</taxon>
        <taxon>Pseudomonadati</taxon>
        <taxon>Pseudomonadota</taxon>
        <taxon>Alphaproteobacteria</taxon>
        <taxon>Hyphomicrobiales</taxon>
        <taxon>Methylopilaceae</taxon>
        <taxon>Hansschlegelia</taxon>
    </lineage>
</organism>
<evidence type="ECO:0000313" key="3">
    <source>
        <dbReference type="Proteomes" id="UP000528964"/>
    </source>
</evidence>
<accession>A0A7W6D9B9</accession>
<feature type="region of interest" description="Disordered" evidence="1">
    <location>
        <begin position="1"/>
        <end position="45"/>
    </location>
</feature>